<evidence type="ECO:0000256" key="16">
    <source>
        <dbReference type="ARBA" id="ARBA00023002"/>
    </source>
</evidence>
<dbReference type="GO" id="GO:0003723">
    <property type="term" value="F:RNA binding"/>
    <property type="evidence" value="ECO:0007669"/>
    <property type="project" value="TreeGrafter"/>
</dbReference>
<dbReference type="PANTHER" id="PTHR45846">
    <property type="entry name" value="TRNA-DIHYDROURIDINE(47) SYNTHASE [NAD(P)(+)]-LIKE"/>
    <property type="match status" value="1"/>
</dbReference>
<evidence type="ECO:0000256" key="20">
    <source>
        <dbReference type="ARBA" id="ARBA00048266"/>
    </source>
</evidence>
<keyword evidence="10 25" id="KW-0819">tRNA processing</keyword>
<comment type="catalytic activity">
    <reaction evidence="21">
        <text>a 5,6-dihydrouridine in mRNA + NAD(+) = a uridine in mRNA + NADH + H(+)</text>
        <dbReference type="Rhea" id="RHEA:69851"/>
        <dbReference type="Rhea" id="RHEA-COMP:14658"/>
        <dbReference type="Rhea" id="RHEA-COMP:17789"/>
        <dbReference type="ChEBI" id="CHEBI:15378"/>
        <dbReference type="ChEBI" id="CHEBI:57540"/>
        <dbReference type="ChEBI" id="CHEBI:57945"/>
        <dbReference type="ChEBI" id="CHEBI:65315"/>
        <dbReference type="ChEBI" id="CHEBI:74443"/>
    </reaction>
    <physiologicalReaction direction="right-to-left" evidence="21">
        <dbReference type="Rhea" id="RHEA:69853"/>
    </physiologicalReaction>
</comment>
<dbReference type="EC" id="1.3.1.89" evidence="4 25"/>
<keyword evidence="6" id="KW-0963">Cytoplasm</keyword>
<dbReference type="InterPro" id="IPR035587">
    <property type="entry name" value="DUS-like_FMN-bd"/>
</dbReference>
<dbReference type="FunFam" id="3.20.20.70:FF:000145">
    <property type="entry name" value="tRNA-dihydrouridine(47) synthase [NAD(P)(+)]"/>
    <property type="match status" value="1"/>
</dbReference>
<evidence type="ECO:0000256" key="9">
    <source>
        <dbReference type="ARBA" id="ARBA00022664"/>
    </source>
</evidence>
<dbReference type="GO" id="GO:0005634">
    <property type="term" value="C:nucleus"/>
    <property type="evidence" value="ECO:0007669"/>
    <property type="project" value="UniProtKB-SubCell"/>
</dbReference>
<keyword evidence="11 24" id="KW-0479">Metal-binding</keyword>
<evidence type="ECO:0000256" key="22">
    <source>
        <dbReference type="ARBA" id="ARBA00049447"/>
    </source>
</evidence>
<organism evidence="28 29">
    <name type="scientific">Wickerhamomyces pijperi</name>
    <name type="common">Yeast</name>
    <name type="synonym">Pichia pijperi</name>
    <dbReference type="NCBI Taxonomy" id="599730"/>
    <lineage>
        <taxon>Eukaryota</taxon>
        <taxon>Fungi</taxon>
        <taxon>Dikarya</taxon>
        <taxon>Ascomycota</taxon>
        <taxon>Saccharomycotina</taxon>
        <taxon>Saccharomycetes</taxon>
        <taxon>Phaffomycetales</taxon>
        <taxon>Wickerhamomycetaceae</taxon>
        <taxon>Wickerhamomyces</taxon>
    </lineage>
</organism>
<gene>
    <name evidence="28" type="ORF">WICPIJ_005276</name>
</gene>
<keyword evidence="16 25" id="KW-0560">Oxidoreductase</keyword>
<keyword evidence="12" id="KW-0677">Repeat</keyword>
<evidence type="ECO:0000256" key="8">
    <source>
        <dbReference type="ARBA" id="ARBA00022643"/>
    </source>
</evidence>
<evidence type="ECO:0000313" key="29">
    <source>
        <dbReference type="Proteomes" id="UP000774326"/>
    </source>
</evidence>
<dbReference type="InterPro" id="IPR018517">
    <property type="entry name" value="tRNA_hU_synthase_CS"/>
</dbReference>
<keyword evidence="15 25" id="KW-0521">NADP</keyword>
<dbReference type="EMBL" id="JAEUBG010002963">
    <property type="protein sequence ID" value="KAH3683757.1"/>
    <property type="molecule type" value="Genomic_DNA"/>
</dbReference>
<evidence type="ECO:0000256" key="4">
    <source>
        <dbReference type="ARBA" id="ARBA00012376"/>
    </source>
</evidence>
<evidence type="ECO:0000256" key="3">
    <source>
        <dbReference type="ARBA" id="ARBA00004496"/>
    </source>
</evidence>
<dbReference type="GO" id="GO:0050660">
    <property type="term" value="F:flavin adenine dinucleotide binding"/>
    <property type="evidence" value="ECO:0007669"/>
    <property type="project" value="UniProtKB-UniRule"/>
</dbReference>
<dbReference type="GO" id="GO:0005737">
    <property type="term" value="C:cytoplasm"/>
    <property type="evidence" value="ECO:0007669"/>
    <property type="project" value="UniProtKB-SubCell"/>
</dbReference>
<evidence type="ECO:0000256" key="15">
    <source>
        <dbReference type="ARBA" id="ARBA00022857"/>
    </source>
</evidence>
<dbReference type="OrthoDB" id="259935at2759"/>
<evidence type="ECO:0000256" key="23">
    <source>
        <dbReference type="ARBA" id="ARBA00049513"/>
    </source>
</evidence>
<evidence type="ECO:0000256" key="13">
    <source>
        <dbReference type="ARBA" id="ARBA00022771"/>
    </source>
</evidence>
<dbReference type="FunFam" id="4.10.1000.10:FF:000029">
    <property type="entry name" value="tRNA-dihydrouridine(47) synthase [NAD(P)(+)]"/>
    <property type="match status" value="1"/>
</dbReference>
<dbReference type="Proteomes" id="UP000774326">
    <property type="component" value="Unassembled WGS sequence"/>
</dbReference>
<feature type="region of interest" description="Disordered" evidence="26">
    <location>
        <begin position="1"/>
        <end position="92"/>
    </location>
</feature>
<dbReference type="InterPro" id="IPR000571">
    <property type="entry name" value="Znf_CCCH"/>
</dbReference>
<protein>
    <recommendedName>
        <fullName evidence="5 25">tRNA-dihydrouridine(47) synthase [NAD(P)(+)]</fullName>
        <ecNumber evidence="4 25">1.3.1.89</ecNumber>
    </recommendedName>
    <alternativeName>
        <fullName evidence="25">tRNA-dihydrouridine synthase 3</fullName>
    </alternativeName>
</protein>
<keyword evidence="18" id="KW-0539">Nucleus</keyword>
<evidence type="ECO:0000256" key="21">
    <source>
        <dbReference type="ARBA" id="ARBA00048342"/>
    </source>
</evidence>
<evidence type="ECO:0000256" key="25">
    <source>
        <dbReference type="RuleBase" id="RU291113"/>
    </source>
</evidence>
<dbReference type="Gene3D" id="3.20.20.70">
    <property type="entry name" value="Aldolase class I"/>
    <property type="match status" value="1"/>
</dbReference>
<feature type="domain" description="C3H1-type" evidence="27">
    <location>
        <begin position="139"/>
        <end position="162"/>
    </location>
</feature>
<reference evidence="28" key="1">
    <citation type="journal article" date="2021" name="Open Biol.">
        <title>Shared evolutionary footprints suggest mitochondrial oxidative damage underlies multiple complex I losses in fungi.</title>
        <authorList>
            <person name="Schikora-Tamarit M.A."/>
            <person name="Marcet-Houben M."/>
            <person name="Nosek J."/>
            <person name="Gabaldon T."/>
        </authorList>
    </citation>
    <scope>NUCLEOTIDE SEQUENCE</scope>
    <source>
        <strain evidence="28">CBS2887</strain>
    </source>
</reference>
<comment type="similarity">
    <text evidence="25">Belongs to the dus family. Dus3 subfamily.</text>
</comment>
<feature type="zinc finger region" description="C3H1-type" evidence="24">
    <location>
        <begin position="139"/>
        <end position="162"/>
    </location>
</feature>
<evidence type="ECO:0000256" key="10">
    <source>
        <dbReference type="ARBA" id="ARBA00022694"/>
    </source>
</evidence>
<evidence type="ECO:0000256" key="19">
    <source>
        <dbReference type="ARBA" id="ARBA00045934"/>
    </source>
</evidence>
<dbReference type="SUPFAM" id="SSF90229">
    <property type="entry name" value="CCCH zinc finger"/>
    <property type="match status" value="1"/>
</dbReference>
<reference evidence="28" key="2">
    <citation type="submission" date="2021-01" db="EMBL/GenBank/DDBJ databases">
        <authorList>
            <person name="Schikora-Tamarit M.A."/>
        </authorList>
    </citation>
    <scope>NUCLEOTIDE SEQUENCE</scope>
    <source>
        <strain evidence="28">CBS2887</strain>
    </source>
</reference>
<feature type="compositionally biased region" description="Basic and acidic residues" evidence="26">
    <location>
        <begin position="1"/>
        <end position="75"/>
    </location>
</feature>
<comment type="catalytic activity">
    <reaction evidence="22">
        <text>a 5,6-dihydrouridine in mRNA + NADP(+) = a uridine in mRNA + NADPH + H(+)</text>
        <dbReference type="Rhea" id="RHEA:69855"/>
        <dbReference type="Rhea" id="RHEA-COMP:14658"/>
        <dbReference type="Rhea" id="RHEA-COMP:17789"/>
        <dbReference type="ChEBI" id="CHEBI:15378"/>
        <dbReference type="ChEBI" id="CHEBI:57783"/>
        <dbReference type="ChEBI" id="CHEBI:58349"/>
        <dbReference type="ChEBI" id="CHEBI:65315"/>
        <dbReference type="ChEBI" id="CHEBI:74443"/>
    </reaction>
    <physiologicalReaction direction="right-to-left" evidence="22">
        <dbReference type="Rhea" id="RHEA:69857"/>
    </physiologicalReaction>
</comment>
<comment type="subcellular location">
    <subcellularLocation>
        <location evidence="3">Cytoplasm</location>
    </subcellularLocation>
    <subcellularLocation>
        <location evidence="2">Nucleus</location>
    </subcellularLocation>
</comment>
<evidence type="ECO:0000313" key="28">
    <source>
        <dbReference type="EMBL" id="KAH3683757.1"/>
    </source>
</evidence>
<evidence type="ECO:0000256" key="14">
    <source>
        <dbReference type="ARBA" id="ARBA00022833"/>
    </source>
</evidence>
<keyword evidence="17 25" id="KW-0520">NAD</keyword>
<evidence type="ECO:0000256" key="7">
    <source>
        <dbReference type="ARBA" id="ARBA00022630"/>
    </source>
</evidence>
<keyword evidence="7 25" id="KW-0285">Flavoprotein</keyword>
<keyword evidence="14 24" id="KW-0862">Zinc</keyword>
<dbReference type="GO" id="GO:0102265">
    <property type="term" value="F:tRNA-dihydrouridine47 synthase activity"/>
    <property type="evidence" value="ECO:0007669"/>
    <property type="project" value="UniProtKB-EC"/>
</dbReference>
<comment type="catalytic activity">
    <reaction evidence="20">
        <text>5,6-dihydrouridine(47) in tRNA + NAD(+) = uridine(47) in tRNA + NADH + H(+)</text>
        <dbReference type="Rhea" id="RHEA:53364"/>
        <dbReference type="Rhea" id="RHEA-COMP:13539"/>
        <dbReference type="Rhea" id="RHEA-COMP:13540"/>
        <dbReference type="ChEBI" id="CHEBI:15378"/>
        <dbReference type="ChEBI" id="CHEBI:57540"/>
        <dbReference type="ChEBI" id="CHEBI:57945"/>
        <dbReference type="ChEBI" id="CHEBI:65315"/>
        <dbReference type="ChEBI" id="CHEBI:74443"/>
        <dbReference type="EC" id="1.3.1.89"/>
    </reaction>
    <physiologicalReaction direction="right-to-left" evidence="20">
        <dbReference type="Rhea" id="RHEA:53366"/>
    </physiologicalReaction>
</comment>
<dbReference type="GO" id="GO:0006397">
    <property type="term" value="P:mRNA processing"/>
    <property type="evidence" value="ECO:0007669"/>
    <property type="project" value="UniProtKB-KW"/>
</dbReference>
<dbReference type="SUPFAM" id="SSF51395">
    <property type="entry name" value="FMN-linked oxidoreductases"/>
    <property type="match status" value="1"/>
</dbReference>
<evidence type="ECO:0000256" key="1">
    <source>
        <dbReference type="ARBA" id="ARBA00001917"/>
    </source>
</evidence>
<evidence type="ECO:0000256" key="17">
    <source>
        <dbReference type="ARBA" id="ARBA00023027"/>
    </source>
</evidence>
<dbReference type="GO" id="GO:0008270">
    <property type="term" value="F:zinc ion binding"/>
    <property type="evidence" value="ECO:0007669"/>
    <property type="project" value="UniProtKB-KW"/>
</dbReference>
<evidence type="ECO:0000256" key="18">
    <source>
        <dbReference type="ARBA" id="ARBA00023242"/>
    </source>
</evidence>
<dbReference type="CDD" id="cd02801">
    <property type="entry name" value="DUS_like_FMN"/>
    <property type="match status" value="1"/>
</dbReference>
<keyword evidence="8 25" id="KW-0288">FMN</keyword>
<dbReference type="Gene3D" id="4.10.1000.10">
    <property type="entry name" value="Zinc finger, CCCH-type"/>
    <property type="match status" value="1"/>
</dbReference>
<keyword evidence="9" id="KW-0507">mRNA processing</keyword>
<accession>A0A9P8Q630</accession>
<evidence type="ECO:0000256" key="12">
    <source>
        <dbReference type="ARBA" id="ARBA00022737"/>
    </source>
</evidence>
<evidence type="ECO:0000256" key="2">
    <source>
        <dbReference type="ARBA" id="ARBA00004123"/>
    </source>
</evidence>
<name>A0A9P8Q630_WICPI</name>
<evidence type="ECO:0000256" key="5">
    <source>
        <dbReference type="ARBA" id="ARBA00022143"/>
    </source>
</evidence>
<feature type="domain" description="C3H1-type" evidence="27">
    <location>
        <begin position="95"/>
        <end position="126"/>
    </location>
</feature>
<dbReference type="Pfam" id="PF01207">
    <property type="entry name" value="Dus"/>
    <property type="match status" value="1"/>
</dbReference>
<evidence type="ECO:0000259" key="27">
    <source>
        <dbReference type="PROSITE" id="PS50103"/>
    </source>
</evidence>
<dbReference type="InterPro" id="IPR036855">
    <property type="entry name" value="Znf_CCCH_sf"/>
</dbReference>
<proteinExistence type="inferred from homology"/>
<keyword evidence="29" id="KW-1185">Reference proteome</keyword>
<evidence type="ECO:0000256" key="24">
    <source>
        <dbReference type="PROSITE-ProRule" id="PRU00723"/>
    </source>
</evidence>
<comment type="function">
    <text evidence="19">Catalyzes the synthesis of dihydrouridine, a modified base found in the D-loop of most tRNAs. Specifically modifies U47 in cytoplasmic tRNAs. Catalyzes the synthesis of dihydrouridine in some mRNAs, thereby affecting their translation.</text>
</comment>
<evidence type="ECO:0000256" key="11">
    <source>
        <dbReference type="ARBA" id="ARBA00022723"/>
    </source>
</evidence>
<evidence type="ECO:0000256" key="6">
    <source>
        <dbReference type="ARBA" id="ARBA00022490"/>
    </source>
</evidence>
<dbReference type="PROSITE" id="PS50103">
    <property type="entry name" value="ZF_C3H1"/>
    <property type="match status" value="2"/>
</dbReference>
<dbReference type="AlphaFoldDB" id="A0A9P8Q630"/>
<dbReference type="PANTHER" id="PTHR45846:SF1">
    <property type="entry name" value="TRNA-DIHYDROURIDINE(47) SYNTHASE [NAD(P)(+)]-LIKE"/>
    <property type="match status" value="1"/>
</dbReference>
<dbReference type="PROSITE" id="PS01136">
    <property type="entry name" value="UPF0034"/>
    <property type="match status" value="1"/>
</dbReference>
<comment type="cofactor">
    <cofactor evidence="1 25">
        <name>FMN</name>
        <dbReference type="ChEBI" id="CHEBI:58210"/>
    </cofactor>
</comment>
<feature type="compositionally biased region" description="Basic residues" evidence="26">
    <location>
        <begin position="76"/>
        <end position="85"/>
    </location>
</feature>
<comment type="caution">
    <text evidence="28">The sequence shown here is derived from an EMBL/GenBank/DDBJ whole genome shotgun (WGS) entry which is preliminary data.</text>
</comment>
<keyword evidence="13 24" id="KW-0863">Zinc-finger</keyword>
<dbReference type="InterPro" id="IPR013785">
    <property type="entry name" value="Aldolase_TIM"/>
</dbReference>
<evidence type="ECO:0000256" key="26">
    <source>
        <dbReference type="SAM" id="MobiDB-lite"/>
    </source>
</evidence>
<feature type="region of interest" description="Disordered" evidence="26">
    <location>
        <begin position="224"/>
        <end position="246"/>
    </location>
</feature>
<dbReference type="Pfam" id="PF25585">
    <property type="entry name" value="zf-CCCH_DUS3L"/>
    <property type="match status" value="2"/>
</dbReference>
<sequence>MDTTVKRTAEESASDESIKKQKLETPESKPADEREKGIAYIKAEYRITARQSKPEAESAEPVEEKKDDRDDDSKGKRGKKKRGQNKNRDNRQDHEEVRLCVSLINPFEGKTCHFGPDACRFTHDVKAYVATKPKDIEGVCPVFEALGYCPVGFKCRFLHSHFNDEKFELVRDLEKYEKVKLVNFEINHATGAEKYELVKKKFEFVKAKEINKIIDEIQSKNKEIDEANKKSNQPTDESGEAKSNEVKEAYNVYHDAKYYASEKKKLDLHHKKIVSPLTTVGNLPYRRLMRHLGADVTYSEMALTQPLFEGKNSEWALPKAHASEMPGFGIQIATSKPWQASQAVEALAKYAPNCSEINLNSGCPIDLLYRQGMGAGLMEQPPKIIRILNSMNYCSGDIPTTLKIRMGCADKNPTAHKLVTRVLRETQTAAITLHGRSRQQRYTREADWSYISEVGKVIRETEAELEEDKDRRDFQRVQFVGNGDVFHFEDYYNAIADENIDSVMVARGALIKPWIFEEIEAQQHLDKSATERLEIIEKYSKYALEHWGSDEFGINTARRFLCEFMSFFHRYTPYGVLEHYPIKLNQRPQYWKGRNDLETLLGSDDYRDWIKVSEMFLGPASETFKFVPKHKSNSYDKAEY</sequence>
<feature type="zinc finger region" description="C3H1-type" evidence="24">
    <location>
        <begin position="95"/>
        <end position="126"/>
    </location>
</feature>
<comment type="catalytic activity">
    <reaction evidence="23">
        <text>5,6-dihydrouridine(47) in tRNA + NADP(+) = uridine(47) in tRNA + NADPH + H(+)</text>
        <dbReference type="Rhea" id="RHEA:53360"/>
        <dbReference type="Rhea" id="RHEA-COMP:13539"/>
        <dbReference type="Rhea" id="RHEA-COMP:13540"/>
        <dbReference type="ChEBI" id="CHEBI:15378"/>
        <dbReference type="ChEBI" id="CHEBI:57783"/>
        <dbReference type="ChEBI" id="CHEBI:58349"/>
        <dbReference type="ChEBI" id="CHEBI:65315"/>
        <dbReference type="ChEBI" id="CHEBI:74443"/>
        <dbReference type="EC" id="1.3.1.89"/>
    </reaction>
    <physiologicalReaction direction="right-to-left" evidence="23">
        <dbReference type="Rhea" id="RHEA:53362"/>
    </physiologicalReaction>
</comment>